<evidence type="ECO:0000313" key="2">
    <source>
        <dbReference type="EMBL" id="KTC73556.1"/>
    </source>
</evidence>
<evidence type="ECO:0000256" key="1">
    <source>
        <dbReference type="SAM" id="Phobius"/>
    </source>
</evidence>
<reference evidence="2 3" key="1">
    <citation type="submission" date="2015-11" db="EMBL/GenBank/DDBJ databases">
        <title>Genomic analysis of 38 Legionella species identifies large and diverse effector repertoires.</title>
        <authorList>
            <person name="Burstein D."/>
            <person name="Amaro F."/>
            <person name="Zusman T."/>
            <person name="Lifshitz Z."/>
            <person name="Cohen O."/>
            <person name="Gilbert J.A."/>
            <person name="Pupko T."/>
            <person name="Shuman H.A."/>
            <person name="Segal G."/>
        </authorList>
    </citation>
    <scope>NUCLEOTIDE SEQUENCE [LARGE SCALE GENOMIC DNA]</scope>
    <source>
        <strain evidence="2 3">WIGA</strain>
    </source>
</reference>
<evidence type="ECO:0000313" key="3">
    <source>
        <dbReference type="Proteomes" id="UP000054695"/>
    </source>
</evidence>
<dbReference type="RefSeq" id="WP_058459808.1">
    <property type="nucleotide sequence ID" value="NZ_CAAAIY010000006.1"/>
</dbReference>
<protein>
    <submittedName>
        <fullName evidence="2">Type I secretion system LssZ</fullName>
    </submittedName>
</protein>
<keyword evidence="1" id="KW-1133">Transmembrane helix</keyword>
<name>A0A0W0RR68_LEGBO</name>
<feature type="transmembrane region" description="Helical" evidence="1">
    <location>
        <begin position="29"/>
        <end position="49"/>
    </location>
</feature>
<sequence>MYTLGKLIQTLFPLIALVLFIIGTKRNAIHYIISSLWLSLIAALIHFQFSGNQIFGTYFDYLNAGIYSFNVLILVLSLTHVMSHLSISGPAFKYTSTLINAFLVVGACIVISNLWINAFFIENKMEGTPIMQVALFDKPEYCESKYIFYKVDQDSSVTYLCPNYYGLLPSIGHLATSPDFITTQLSLPVKKQILLKQKNKS</sequence>
<keyword evidence="1" id="KW-0472">Membrane</keyword>
<keyword evidence="1" id="KW-0812">Transmembrane</keyword>
<dbReference type="OrthoDB" id="5652305at2"/>
<feature type="transmembrane region" description="Helical" evidence="1">
    <location>
        <begin position="7"/>
        <end position="23"/>
    </location>
</feature>
<dbReference type="EMBL" id="LNXU01000019">
    <property type="protein sequence ID" value="KTC73556.1"/>
    <property type="molecule type" value="Genomic_DNA"/>
</dbReference>
<comment type="caution">
    <text evidence="2">The sequence shown here is derived from an EMBL/GenBank/DDBJ whole genome shotgun (WGS) entry which is preliminary data.</text>
</comment>
<gene>
    <name evidence="2" type="ORF">Lboz_2202</name>
</gene>
<feature type="transmembrane region" description="Helical" evidence="1">
    <location>
        <begin position="101"/>
        <end position="121"/>
    </location>
</feature>
<accession>A0A0W0RR68</accession>
<keyword evidence="3" id="KW-1185">Reference proteome</keyword>
<dbReference type="PATRIC" id="fig|447.4.peg.2335"/>
<dbReference type="AlphaFoldDB" id="A0A0W0RR68"/>
<organism evidence="2 3">
    <name type="scientific">Legionella bozemanae</name>
    <name type="common">Fluoribacter bozemanae</name>
    <dbReference type="NCBI Taxonomy" id="447"/>
    <lineage>
        <taxon>Bacteria</taxon>
        <taxon>Pseudomonadati</taxon>
        <taxon>Pseudomonadota</taxon>
        <taxon>Gammaproteobacteria</taxon>
        <taxon>Legionellales</taxon>
        <taxon>Legionellaceae</taxon>
        <taxon>Legionella</taxon>
    </lineage>
</organism>
<dbReference type="Proteomes" id="UP000054695">
    <property type="component" value="Unassembled WGS sequence"/>
</dbReference>
<proteinExistence type="predicted"/>
<feature type="transmembrane region" description="Helical" evidence="1">
    <location>
        <begin position="61"/>
        <end position="81"/>
    </location>
</feature>